<keyword evidence="2 17" id="KW-0547">Nucleotide-binding</keyword>
<dbReference type="PANTHER" id="PTHR24068">
    <property type="entry name" value="UBIQUITIN-CONJUGATING ENZYME E2"/>
    <property type="match status" value="1"/>
</dbReference>
<dbReference type="GO" id="GO:0061631">
    <property type="term" value="F:ubiquitin conjugating enzyme activity"/>
    <property type="evidence" value="ECO:0007669"/>
    <property type="project" value="UniProtKB-EC"/>
</dbReference>
<dbReference type="CDD" id="cd23797">
    <property type="entry name" value="UBCc_UBE2H"/>
    <property type="match status" value="1"/>
</dbReference>
<feature type="compositionally biased region" description="Acidic residues" evidence="18">
    <location>
        <begin position="159"/>
        <end position="178"/>
    </location>
</feature>
<feature type="domain" description="UBC core" evidence="19">
    <location>
        <begin position="1"/>
        <end position="149"/>
    </location>
</feature>
<dbReference type="PROSITE" id="PS50127">
    <property type="entry name" value="UBC_2"/>
    <property type="match status" value="1"/>
</dbReference>
<evidence type="ECO:0000256" key="10">
    <source>
        <dbReference type="ARBA" id="ARBA00063081"/>
    </source>
</evidence>
<keyword evidence="21" id="KW-1185">Reference proteome</keyword>
<feature type="region of interest" description="Disordered" evidence="18">
    <location>
        <begin position="158"/>
        <end position="178"/>
    </location>
</feature>
<reference evidence="20" key="1">
    <citation type="journal article" date="2023" name="G3 (Bethesda)">
        <title>Whole genome assemblies of Zophobas morio and Tenebrio molitor.</title>
        <authorList>
            <person name="Kaur S."/>
            <person name="Stinson S.A."/>
            <person name="diCenzo G.C."/>
        </authorList>
    </citation>
    <scope>NUCLEOTIDE SEQUENCE</scope>
    <source>
        <strain evidence="20">QUZm001</strain>
    </source>
</reference>
<evidence type="ECO:0000256" key="6">
    <source>
        <dbReference type="ARBA" id="ARBA00022990"/>
    </source>
</evidence>
<dbReference type="EC" id="2.3.2.24" evidence="8"/>
<evidence type="ECO:0000256" key="1">
    <source>
        <dbReference type="ARBA" id="ARBA00022679"/>
    </source>
</evidence>
<evidence type="ECO:0000259" key="19">
    <source>
        <dbReference type="PROSITE" id="PS50127"/>
    </source>
</evidence>
<evidence type="ECO:0000256" key="15">
    <source>
        <dbReference type="ARBA" id="ARBA00082119"/>
    </source>
</evidence>
<comment type="catalytic activity">
    <reaction evidence="7">
        <text>S-ubiquitinyl-[E1 ubiquitin-activating enzyme]-L-cysteine + [acceptor protein]-L-lysine = [E1 ubiquitin-activating enzyme]-L-cysteine + N(6)-monoubiquitinyl-[acceptor protein]-L-lysine.</text>
        <dbReference type="EC" id="2.3.2.24"/>
    </reaction>
</comment>
<accession>A0AA38M9L7</accession>
<comment type="caution">
    <text evidence="20">The sequence shown here is derived from an EMBL/GenBank/DDBJ whole genome shotgun (WGS) entry which is preliminary data.</text>
</comment>
<evidence type="ECO:0000256" key="7">
    <source>
        <dbReference type="ARBA" id="ARBA00035845"/>
    </source>
</evidence>
<evidence type="ECO:0000256" key="5">
    <source>
        <dbReference type="ARBA" id="ARBA00022843"/>
    </source>
</evidence>
<evidence type="ECO:0000256" key="18">
    <source>
        <dbReference type="SAM" id="MobiDB-lite"/>
    </source>
</evidence>
<keyword evidence="3 17" id="KW-0833">Ubl conjugation pathway</keyword>
<evidence type="ECO:0000256" key="14">
    <source>
        <dbReference type="ARBA" id="ARBA00078369"/>
    </source>
</evidence>
<keyword evidence="1" id="KW-0808">Transferase</keyword>
<dbReference type="Proteomes" id="UP001168821">
    <property type="component" value="Unassembled WGS sequence"/>
</dbReference>
<evidence type="ECO:0000256" key="13">
    <source>
        <dbReference type="ARBA" id="ARBA00077502"/>
    </source>
</evidence>
<dbReference type="InterPro" id="IPR016135">
    <property type="entry name" value="UBQ-conjugating_enzyme/RWD"/>
</dbReference>
<dbReference type="InterPro" id="IPR000608">
    <property type="entry name" value="UBC"/>
</dbReference>
<dbReference type="PROSITE" id="PS00183">
    <property type="entry name" value="UBC_1"/>
    <property type="match status" value="1"/>
</dbReference>
<name>A0AA38M9L7_9CUCU</name>
<comment type="similarity">
    <text evidence="17">Belongs to the ubiquitin-conjugating enzyme family.</text>
</comment>
<evidence type="ECO:0000313" key="20">
    <source>
        <dbReference type="EMBL" id="KAJ3647752.1"/>
    </source>
</evidence>
<dbReference type="InterPro" id="IPR023313">
    <property type="entry name" value="UBQ-conjugating_AS"/>
</dbReference>
<keyword evidence="5" id="KW-0832">Ubl conjugation</keyword>
<protein>
    <recommendedName>
        <fullName evidence="11">Ubiquitin-conjugating enzyme E2 H</fullName>
        <ecNumber evidence="8">2.3.2.24</ecNumber>
    </recommendedName>
    <alternativeName>
        <fullName evidence="14">(E3-independent) E2 ubiquitin-conjugating enzyme H</fullName>
    </alternativeName>
    <alternativeName>
        <fullName evidence="12">E2 ubiquitin-conjugating enzyme H</fullName>
    </alternativeName>
    <alternativeName>
        <fullName evidence="15">Ubiquitin carrier protein H</fullName>
    </alternativeName>
    <alternativeName>
        <fullName evidence="13">Ubiquitin-protein ligase H</fullName>
    </alternativeName>
</protein>
<sequence>MSLTTSNHRIKIDVMRLISSKFDVSTFDNYRHLVVKFHGPADTPYEGGVWRVRVILPENYPFKSPSIGFDTQIFHPNVDQTSGTVCLDVLNQKWTALYDLVLIFDTFLPQLLKHPNPDDPLNQCAALVLTRTPERYKYVVEKHVQEFANPEKIRRWEGIPEEVEQEESVSELSDNEVG</sequence>
<dbReference type="FunFam" id="3.10.110.10:FF:000078">
    <property type="entry name" value="ubiquitin-conjugating enzyme E2 H isoform X2"/>
    <property type="match status" value="1"/>
</dbReference>
<evidence type="ECO:0000256" key="17">
    <source>
        <dbReference type="RuleBase" id="RU362109"/>
    </source>
</evidence>
<evidence type="ECO:0000256" key="16">
    <source>
        <dbReference type="PROSITE-ProRule" id="PRU10133"/>
    </source>
</evidence>
<evidence type="ECO:0000256" key="2">
    <source>
        <dbReference type="ARBA" id="ARBA00022741"/>
    </source>
</evidence>
<proteinExistence type="inferred from homology"/>
<evidence type="ECO:0000256" key="3">
    <source>
        <dbReference type="ARBA" id="ARBA00022786"/>
    </source>
</evidence>
<evidence type="ECO:0000256" key="9">
    <source>
        <dbReference type="ARBA" id="ARBA00060202"/>
    </source>
</evidence>
<evidence type="ECO:0000256" key="4">
    <source>
        <dbReference type="ARBA" id="ARBA00022840"/>
    </source>
</evidence>
<organism evidence="20 21">
    <name type="scientific">Zophobas morio</name>
    <dbReference type="NCBI Taxonomy" id="2755281"/>
    <lineage>
        <taxon>Eukaryota</taxon>
        <taxon>Metazoa</taxon>
        <taxon>Ecdysozoa</taxon>
        <taxon>Arthropoda</taxon>
        <taxon>Hexapoda</taxon>
        <taxon>Insecta</taxon>
        <taxon>Pterygota</taxon>
        <taxon>Neoptera</taxon>
        <taxon>Endopterygota</taxon>
        <taxon>Coleoptera</taxon>
        <taxon>Polyphaga</taxon>
        <taxon>Cucujiformia</taxon>
        <taxon>Tenebrionidae</taxon>
        <taxon>Zophobas</taxon>
    </lineage>
</organism>
<dbReference type="SMART" id="SM00212">
    <property type="entry name" value="UBCc"/>
    <property type="match status" value="1"/>
</dbReference>
<keyword evidence="4 17" id="KW-0067">ATP-binding</keyword>
<evidence type="ECO:0000256" key="11">
    <source>
        <dbReference type="ARBA" id="ARBA00072436"/>
    </source>
</evidence>
<gene>
    <name evidence="20" type="ORF">Zmor_019613</name>
</gene>
<dbReference type="SUPFAM" id="SSF54495">
    <property type="entry name" value="UBC-like"/>
    <property type="match status" value="1"/>
</dbReference>
<evidence type="ECO:0000256" key="8">
    <source>
        <dbReference type="ARBA" id="ARBA00039076"/>
    </source>
</evidence>
<dbReference type="Gene3D" id="3.10.110.10">
    <property type="entry name" value="Ubiquitin Conjugating Enzyme"/>
    <property type="match status" value="1"/>
</dbReference>
<dbReference type="GO" id="GO:0005524">
    <property type="term" value="F:ATP binding"/>
    <property type="evidence" value="ECO:0007669"/>
    <property type="project" value="UniProtKB-UniRule"/>
</dbReference>
<evidence type="ECO:0000313" key="21">
    <source>
        <dbReference type="Proteomes" id="UP001168821"/>
    </source>
</evidence>
<dbReference type="Pfam" id="PF00179">
    <property type="entry name" value="UQ_con"/>
    <property type="match status" value="1"/>
</dbReference>
<dbReference type="EMBL" id="JALNTZ010000006">
    <property type="protein sequence ID" value="KAJ3647752.1"/>
    <property type="molecule type" value="Genomic_DNA"/>
</dbReference>
<comment type="function">
    <text evidence="9">Accepts ubiquitin from the E1 complex and catalyzes its covalent attachment to other proteins. E2 ubiquitin conjugating enzyme that transfers ubiquitin to MAEA, a core component of the CTLH E3 ubiquitin-protein ligase complex. In vitro catalyzes 'Lys-11'- and 'Lys-48'-linked polyubiquitination. Capable, in vitro, to ubiquitinate histone H2A.</text>
</comment>
<dbReference type="AlphaFoldDB" id="A0AA38M9L7"/>
<comment type="subunit">
    <text evidence="10">Interacts with MAEA and WDR26, components of the CTLH complex that contains GID4, RANBP9 and/or RANBP10, MKLN1, MAEA, RMND5A (or alternatively its paralog RMND5B), GID8, ARMC8, WDR26 and YPEL5.</text>
</comment>
<feature type="active site" description="Glycyl thioester intermediate" evidence="16">
    <location>
        <position position="86"/>
    </location>
</feature>
<evidence type="ECO:0000256" key="12">
    <source>
        <dbReference type="ARBA" id="ARBA00076312"/>
    </source>
</evidence>
<keyword evidence="6" id="KW-0007">Acetylation</keyword>